<dbReference type="EMBL" id="QXGB01008990">
    <property type="protein sequence ID" value="KAE9157329.1"/>
    <property type="molecule type" value="Genomic_DNA"/>
</dbReference>
<organism evidence="1 2">
    <name type="scientific">Phytophthora fragariae</name>
    <dbReference type="NCBI Taxonomy" id="53985"/>
    <lineage>
        <taxon>Eukaryota</taxon>
        <taxon>Sar</taxon>
        <taxon>Stramenopiles</taxon>
        <taxon>Oomycota</taxon>
        <taxon>Peronosporomycetes</taxon>
        <taxon>Peronosporales</taxon>
        <taxon>Peronosporaceae</taxon>
        <taxon>Phytophthora</taxon>
    </lineage>
</organism>
<accession>A0A6A3UYF8</accession>
<proteinExistence type="predicted"/>
<evidence type="ECO:0000313" key="1">
    <source>
        <dbReference type="EMBL" id="KAE9157329.1"/>
    </source>
</evidence>
<dbReference type="AlphaFoldDB" id="A0A6A3UYF8"/>
<gene>
    <name evidence="1" type="ORF">PF005_g32876</name>
</gene>
<name>A0A6A3UYF8_9STRA</name>
<protein>
    <submittedName>
        <fullName evidence="1">Uncharacterized protein</fullName>
    </submittedName>
</protein>
<feature type="non-terminal residue" evidence="1">
    <location>
        <position position="1"/>
    </location>
</feature>
<reference evidence="1 2" key="1">
    <citation type="submission" date="2018-08" db="EMBL/GenBank/DDBJ databases">
        <title>Genomic investigation of the strawberry pathogen Phytophthora fragariae indicates pathogenicity is determined by transcriptional variation in three key races.</title>
        <authorList>
            <person name="Adams T.M."/>
            <person name="Armitage A.D."/>
            <person name="Sobczyk M.K."/>
            <person name="Bates H.J."/>
            <person name="Dunwell J.M."/>
            <person name="Nellist C.F."/>
            <person name="Harrison R.J."/>
        </authorList>
    </citation>
    <scope>NUCLEOTIDE SEQUENCE [LARGE SCALE GENOMIC DNA]</scope>
    <source>
        <strain evidence="1 2">NOV-27</strain>
    </source>
</reference>
<keyword evidence="2" id="KW-1185">Reference proteome</keyword>
<dbReference type="Proteomes" id="UP000433483">
    <property type="component" value="Unassembled WGS sequence"/>
</dbReference>
<sequence>THPPRSHQSPQHTPRERRLVSVRLGPSSPCLPPNSVRPVNLPQLLRTVDDHRGRGKPVAAFHVRIAVAVRLAVHGGAVTTHQIHAGPFVSAHFVNSCTELLLCFRRTTCIASLVPPLQYSLAFEFCYRLRNFAIAMRVLDLSRARCIRSCFDRFPTMRTAATLPSFTNVSFMSSMPSSIREGSASVAHLSPSSP</sequence>
<comment type="caution">
    <text evidence="1">The sequence shown here is derived from an EMBL/GenBank/DDBJ whole genome shotgun (WGS) entry which is preliminary data.</text>
</comment>
<evidence type="ECO:0000313" key="2">
    <source>
        <dbReference type="Proteomes" id="UP000433483"/>
    </source>
</evidence>